<gene>
    <name evidence="2" type="ORF">ATL42_0789</name>
</gene>
<keyword evidence="3" id="KW-1185">Reference proteome</keyword>
<sequence length="350" mass="36035">MRLRTDRRPVHPGAWWVWALATATAATLTTNILVLALFLAATGLVVASCATSDGVRRYALYVWVAAAVVVIRVVFRCVFPDRGGTPLLVLPTVSIGPIDLFGTLTTQALVSAVSGGLQLATVILAVGAAHTLADVLQLLKHAPPSLAGLSTALVIAVSVFPELARSTQDVRRAARLRGGRSGLRGVVVPVLEATMERSVALAAAMEARGLGAARPAPGLVHGAKRLRAAAQPVFVLGAILCVAFAAYGLLDDAWPGWLAPALAGCAVACALGASLVDRTARRTVYRPDRWGAGSTLTAVSGLVGAFVVIVLTTPQVRLPALDGWPSLSVAALLGPLVVAVPGALTSRRSA</sequence>
<keyword evidence="1" id="KW-1133">Transmembrane helix</keyword>
<feature type="transmembrane region" description="Helical" evidence="1">
    <location>
        <begin position="233"/>
        <end position="250"/>
    </location>
</feature>
<feature type="transmembrane region" description="Helical" evidence="1">
    <location>
        <begin position="58"/>
        <end position="75"/>
    </location>
</feature>
<dbReference type="AlphaFoldDB" id="A0A2A9E1L7"/>
<proteinExistence type="predicted"/>
<accession>A0A2A9E1L7</accession>
<evidence type="ECO:0000313" key="2">
    <source>
        <dbReference type="EMBL" id="PFG32937.1"/>
    </source>
</evidence>
<dbReference type="EMBL" id="PDJG01000001">
    <property type="protein sequence ID" value="PFG32937.1"/>
    <property type="molecule type" value="Genomic_DNA"/>
</dbReference>
<feature type="transmembrane region" description="Helical" evidence="1">
    <location>
        <begin position="289"/>
        <end position="311"/>
    </location>
</feature>
<feature type="transmembrane region" description="Helical" evidence="1">
    <location>
        <begin position="15"/>
        <end position="46"/>
    </location>
</feature>
<feature type="transmembrane region" description="Helical" evidence="1">
    <location>
        <begin position="117"/>
        <end position="139"/>
    </location>
</feature>
<reference evidence="2 3" key="1">
    <citation type="submission" date="2017-10" db="EMBL/GenBank/DDBJ databases">
        <title>Sequencing the genomes of 1000 actinobacteria strains.</title>
        <authorList>
            <person name="Klenk H.-P."/>
        </authorList>
    </citation>
    <scope>NUCLEOTIDE SEQUENCE [LARGE SCALE GENOMIC DNA]</scope>
    <source>
        <strain evidence="2 3">DSM 18966</strain>
    </source>
</reference>
<feature type="transmembrane region" description="Helical" evidence="1">
    <location>
        <begin position="256"/>
        <end position="277"/>
    </location>
</feature>
<evidence type="ECO:0000313" key="3">
    <source>
        <dbReference type="Proteomes" id="UP000225548"/>
    </source>
</evidence>
<feature type="transmembrane region" description="Helical" evidence="1">
    <location>
        <begin position="145"/>
        <end position="164"/>
    </location>
</feature>
<keyword evidence="1" id="KW-0812">Transmembrane</keyword>
<dbReference type="OrthoDB" id="5187293at2"/>
<protein>
    <submittedName>
        <fullName evidence="2">Energy-coupling factor transport system permease protein</fullName>
    </submittedName>
</protein>
<evidence type="ECO:0000256" key="1">
    <source>
        <dbReference type="SAM" id="Phobius"/>
    </source>
</evidence>
<keyword evidence="1" id="KW-0472">Membrane</keyword>
<feature type="transmembrane region" description="Helical" evidence="1">
    <location>
        <begin position="323"/>
        <end position="344"/>
    </location>
</feature>
<organism evidence="2 3">
    <name type="scientific">Sanguibacter antarcticus</name>
    <dbReference type="NCBI Taxonomy" id="372484"/>
    <lineage>
        <taxon>Bacteria</taxon>
        <taxon>Bacillati</taxon>
        <taxon>Actinomycetota</taxon>
        <taxon>Actinomycetes</taxon>
        <taxon>Micrococcales</taxon>
        <taxon>Sanguibacteraceae</taxon>
        <taxon>Sanguibacter</taxon>
    </lineage>
</organism>
<dbReference type="Proteomes" id="UP000225548">
    <property type="component" value="Unassembled WGS sequence"/>
</dbReference>
<name>A0A2A9E1L7_9MICO</name>
<dbReference type="RefSeq" id="WP_098454234.1">
    <property type="nucleotide sequence ID" value="NZ_PDJG01000001.1"/>
</dbReference>
<feature type="transmembrane region" description="Helical" evidence="1">
    <location>
        <begin position="87"/>
        <end position="110"/>
    </location>
</feature>
<comment type="caution">
    <text evidence="2">The sequence shown here is derived from an EMBL/GenBank/DDBJ whole genome shotgun (WGS) entry which is preliminary data.</text>
</comment>